<dbReference type="InterPro" id="IPR002401">
    <property type="entry name" value="Cyt_P450_E_grp-I"/>
</dbReference>
<dbReference type="EMBL" id="PQWB01000045">
    <property type="protein sequence ID" value="POZ61861.1"/>
    <property type="molecule type" value="Genomic_DNA"/>
</dbReference>
<feature type="binding site" description="axial binding residue" evidence="3">
    <location>
        <position position="414"/>
    </location>
    <ligand>
        <name>heme</name>
        <dbReference type="ChEBI" id="CHEBI:30413"/>
    </ligand>
    <ligandPart>
        <name>Fe</name>
        <dbReference type="ChEBI" id="CHEBI:18248"/>
    </ligandPart>
</feature>
<comment type="caution">
    <text evidence="5">The sequence shown here is derived from an EMBL/GenBank/DDBJ whole genome shotgun (WGS) entry which is preliminary data.</text>
</comment>
<evidence type="ECO:0000256" key="3">
    <source>
        <dbReference type="PIRSR" id="PIRSR602401-1"/>
    </source>
</evidence>
<keyword evidence="4" id="KW-0560">Oxidoreductase</keyword>
<keyword evidence="3 4" id="KW-0479">Metal-binding</keyword>
<sequence length="475" mass="53086">MKTPSSSKCPFHAAAESPAAILRPAGSWPPGPAGGLTGWRLLPEMRRDLPKALAAWQREFGDLVHLHTWPEHQIVVSDPRLARELLVGQADALERWERARRIFGRIHGDSVLVAEGDAWRAKRQALQPDFTRKASQHFAPAIGELARQKLAQWPERCERWPIEGELTSLAMDVIMRMLFSSGIGEDARQAERASHELMAASNGEFYWPFSLPDWVPWQRGRRKARLALEGLIERHLQARLRLPMEAWPEDLLSRLLRLHLRQPQAWTLQAVRDECKTTFLAGHETVAATLTWWAWCLAANPGAQAAARAEARLAAPAGASEPQALPYLTQTLQETLRLYPAAPVLISRRAIKPVVLDGWSFPVGTLFMTPIQLMQHDARWFPDPLSFRPERFDADAGRPLLGAYLPFGAGPRVCLGQHLALAEMTQIAAQVLRRFELSVPDGMAAPEPAFHISQRPSLPLSLRIARVGSADARQV</sequence>
<dbReference type="InterPro" id="IPR001128">
    <property type="entry name" value="Cyt_P450"/>
</dbReference>
<name>A0A2S5DFS1_9NEIS</name>
<evidence type="ECO:0000313" key="6">
    <source>
        <dbReference type="Proteomes" id="UP000237082"/>
    </source>
</evidence>
<dbReference type="GO" id="GO:0016705">
    <property type="term" value="F:oxidoreductase activity, acting on paired donors, with incorporation or reduction of molecular oxygen"/>
    <property type="evidence" value="ECO:0007669"/>
    <property type="project" value="InterPro"/>
</dbReference>
<dbReference type="GO" id="GO:0005506">
    <property type="term" value="F:iron ion binding"/>
    <property type="evidence" value="ECO:0007669"/>
    <property type="project" value="InterPro"/>
</dbReference>
<accession>A0A2S5DFS1</accession>
<comment type="cofactor">
    <cofactor evidence="1 3">
        <name>heme</name>
        <dbReference type="ChEBI" id="CHEBI:30413"/>
    </cofactor>
</comment>
<dbReference type="GO" id="GO:0020037">
    <property type="term" value="F:heme binding"/>
    <property type="evidence" value="ECO:0007669"/>
    <property type="project" value="InterPro"/>
</dbReference>
<dbReference type="PANTHER" id="PTHR24305:SF166">
    <property type="entry name" value="CYTOCHROME P450 12A4, MITOCHONDRIAL-RELATED"/>
    <property type="match status" value="1"/>
</dbReference>
<evidence type="ECO:0000256" key="2">
    <source>
        <dbReference type="ARBA" id="ARBA00010617"/>
    </source>
</evidence>
<comment type="similarity">
    <text evidence="2 4">Belongs to the cytochrome P450 family.</text>
</comment>
<dbReference type="SUPFAM" id="SSF48264">
    <property type="entry name" value="Cytochrome P450"/>
    <property type="match status" value="1"/>
</dbReference>
<dbReference type="Pfam" id="PF00067">
    <property type="entry name" value="p450"/>
    <property type="match status" value="1"/>
</dbReference>
<protein>
    <submittedName>
        <fullName evidence="5">Cytochrome P450</fullName>
    </submittedName>
</protein>
<dbReference type="PROSITE" id="PS00086">
    <property type="entry name" value="CYTOCHROME_P450"/>
    <property type="match status" value="1"/>
</dbReference>
<dbReference type="InterPro" id="IPR036396">
    <property type="entry name" value="Cyt_P450_sf"/>
</dbReference>
<gene>
    <name evidence="5" type="ORF">C2I19_11525</name>
</gene>
<evidence type="ECO:0000256" key="4">
    <source>
        <dbReference type="RuleBase" id="RU000461"/>
    </source>
</evidence>
<keyword evidence="3 4" id="KW-0408">Iron</keyword>
<dbReference type="Gene3D" id="1.10.630.10">
    <property type="entry name" value="Cytochrome P450"/>
    <property type="match status" value="1"/>
</dbReference>
<evidence type="ECO:0000256" key="1">
    <source>
        <dbReference type="ARBA" id="ARBA00001971"/>
    </source>
</evidence>
<evidence type="ECO:0000313" key="5">
    <source>
        <dbReference type="EMBL" id="POZ61861.1"/>
    </source>
</evidence>
<keyword evidence="6" id="KW-1185">Reference proteome</keyword>
<dbReference type="RefSeq" id="WP_103902894.1">
    <property type="nucleotide sequence ID" value="NZ_PQWB01000045.1"/>
</dbReference>
<organism evidence="5 6">
    <name type="scientific">Chromobacterium alticapitis</name>
    <dbReference type="NCBI Taxonomy" id="2073169"/>
    <lineage>
        <taxon>Bacteria</taxon>
        <taxon>Pseudomonadati</taxon>
        <taxon>Pseudomonadota</taxon>
        <taxon>Betaproteobacteria</taxon>
        <taxon>Neisseriales</taxon>
        <taxon>Chromobacteriaceae</taxon>
        <taxon>Chromobacterium</taxon>
    </lineage>
</organism>
<keyword evidence="4" id="KW-0503">Monooxygenase</keyword>
<dbReference type="GO" id="GO:0004497">
    <property type="term" value="F:monooxygenase activity"/>
    <property type="evidence" value="ECO:0007669"/>
    <property type="project" value="UniProtKB-KW"/>
</dbReference>
<dbReference type="PANTHER" id="PTHR24305">
    <property type="entry name" value="CYTOCHROME P450"/>
    <property type="match status" value="1"/>
</dbReference>
<dbReference type="AlphaFoldDB" id="A0A2S5DFS1"/>
<dbReference type="InterPro" id="IPR050121">
    <property type="entry name" value="Cytochrome_P450_monoxygenase"/>
</dbReference>
<reference evidence="6" key="1">
    <citation type="submission" date="2018-02" db="EMBL/GenBank/DDBJ databases">
        <authorList>
            <person name="O'Hara-Hanley K."/>
            <person name="Soby S."/>
        </authorList>
    </citation>
    <scope>NUCLEOTIDE SEQUENCE [LARGE SCALE GENOMIC DNA]</scope>
    <source>
        <strain evidence="6">MWU14-2602</strain>
    </source>
</reference>
<dbReference type="Proteomes" id="UP000237082">
    <property type="component" value="Unassembled WGS sequence"/>
</dbReference>
<dbReference type="OrthoDB" id="9764248at2"/>
<proteinExistence type="inferred from homology"/>
<dbReference type="PRINTS" id="PR00385">
    <property type="entry name" value="P450"/>
</dbReference>
<keyword evidence="3 4" id="KW-0349">Heme</keyword>
<dbReference type="PRINTS" id="PR00463">
    <property type="entry name" value="EP450I"/>
</dbReference>
<dbReference type="InterPro" id="IPR017972">
    <property type="entry name" value="Cyt_P450_CS"/>
</dbReference>